<keyword evidence="1 2" id="KW-0238">DNA-binding</keyword>
<accession>A0A923KT72</accession>
<dbReference type="PROSITE" id="PS50977">
    <property type="entry name" value="HTH_TETR_2"/>
    <property type="match status" value="1"/>
</dbReference>
<gene>
    <name evidence="4" type="ORF">GH810_12325</name>
</gene>
<dbReference type="Proteomes" id="UP000616595">
    <property type="component" value="Unassembled WGS sequence"/>
</dbReference>
<dbReference type="InterPro" id="IPR001647">
    <property type="entry name" value="HTH_TetR"/>
</dbReference>
<dbReference type="GO" id="GO:0003677">
    <property type="term" value="F:DNA binding"/>
    <property type="evidence" value="ECO:0007669"/>
    <property type="project" value="UniProtKB-UniRule"/>
</dbReference>
<reference evidence="4" key="1">
    <citation type="submission" date="2019-10" db="EMBL/GenBank/DDBJ databases">
        <authorList>
            <person name="Ross D.E."/>
            <person name="Gulliver D."/>
        </authorList>
    </citation>
    <scope>NUCLEOTIDE SEQUENCE</scope>
    <source>
        <strain evidence="4">DER-2019</strain>
    </source>
</reference>
<dbReference type="OrthoDB" id="9810250at2"/>
<dbReference type="RefSeq" id="WP_148567640.1">
    <property type="nucleotide sequence ID" value="NZ_RXYA01000011.1"/>
</dbReference>
<sequence length="260" mass="29610">MSIQIFSYPSLFLMTEYDKLILYLYAQLKLILLIEKKVEIMGKYKAGKETKEKIYEASKALFYESGYTDTTCIKIAKASGANVGLINYYFGSKGGLGIEVYNEFMSAIKTRVKEKIDAADIDTTLLLQTAVEIRMINYNMRTNKNFSRFYYDILSENIIYNQESVMTNFYRTLAESCGLHFSEFEIAFITYTNMGASAATNLAYDAGLIDCSSLDFANATLDQLLTTMSLDKNIIAQVIDESYEIEKKISIRIEKNFVIL</sequence>
<dbReference type="EMBL" id="WJBD01000015">
    <property type="protein sequence ID" value="MBC3889102.1"/>
    <property type="molecule type" value="Genomic_DNA"/>
</dbReference>
<evidence type="ECO:0000256" key="2">
    <source>
        <dbReference type="PROSITE-ProRule" id="PRU00335"/>
    </source>
</evidence>
<protein>
    <submittedName>
        <fullName evidence="4">TetR family transcriptional regulator</fullName>
    </submittedName>
</protein>
<dbReference type="InterPro" id="IPR009057">
    <property type="entry name" value="Homeodomain-like_sf"/>
</dbReference>
<dbReference type="SUPFAM" id="SSF46689">
    <property type="entry name" value="Homeodomain-like"/>
    <property type="match status" value="1"/>
</dbReference>
<feature type="DNA-binding region" description="H-T-H motif" evidence="2">
    <location>
        <begin position="71"/>
        <end position="90"/>
    </location>
</feature>
<evidence type="ECO:0000313" key="5">
    <source>
        <dbReference type="Proteomes" id="UP000616595"/>
    </source>
</evidence>
<name>A0A923KT72_9FIRM</name>
<dbReference type="AlphaFoldDB" id="A0A923KT72"/>
<keyword evidence="5" id="KW-1185">Reference proteome</keyword>
<reference evidence="4" key="2">
    <citation type="submission" date="2020-10" db="EMBL/GenBank/DDBJ databases">
        <title>Comparative genomics of the Acetobacterium genus.</title>
        <authorList>
            <person name="Marshall C."/>
            <person name="May H."/>
            <person name="Norman S."/>
        </authorList>
    </citation>
    <scope>NUCLEOTIDE SEQUENCE</scope>
    <source>
        <strain evidence="4">DER-2019</strain>
    </source>
</reference>
<feature type="domain" description="HTH tetR-type" evidence="3">
    <location>
        <begin position="48"/>
        <end position="108"/>
    </location>
</feature>
<proteinExistence type="predicted"/>
<dbReference type="Pfam" id="PF00440">
    <property type="entry name" value="TetR_N"/>
    <property type="match status" value="1"/>
</dbReference>
<organism evidence="4 5">
    <name type="scientific">Acetobacterium paludosum</name>
    <dbReference type="NCBI Taxonomy" id="52693"/>
    <lineage>
        <taxon>Bacteria</taxon>
        <taxon>Bacillati</taxon>
        <taxon>Bacillota</taxon>
        <taxon>Clostridia</taxon>
        <taxon>Eubacteriales</taxon>
        <taxon>Eubacteriaceae</taxon>
        <taxon>Acetobacterium</taxon>
    </lineage>
</organism>
<evidence type="ECO:0000259" key="3">
    <source>
        <dbReference type="PROSITE" id="PS50977"/>
    </source>
</evidence>
<dbReference type="Gene3D" id="1.10.357.10">
    <property type="entry name" value="Tetracycline Repressor, domain 2"/>
    <property type="match status" value="1"/>
</dbReference>
<comment type="caution">
    <text evidence="4">The sequence shown here is derived from an EMBL/GenBank/DDBJ whole genome shotgun (WGS) entry which is preliminary data.</text>
</comment>
<evidence type="ECO:0000313" key="4">
    <source>
        <dbReference type="EMBL" id="MBC3889102.1"/>
    </source>
</evidence>
<evidence type="ECO:0000256" key="1">
    <source>
        <dbReference type="ARBA" id="ARBA00023125"/>
    </source>
</evidence>